<keyword evidence="6" id="KW-1185">Reference proteome</keyword>
<dbReference type="PANTHER" id="PTHR33204:SF18">
    <property type="entry name" value="TRANSCRIPTIONAL REGULATORY PROTEIN"/>
    <property type="match status" value="1"/>
</dbReference>
<sequence>MNYNQFCPIAKAAEILGERWTILILREVLMGGRRFSTLQRGLGDISPALLTKRLKQLEEQNMVIRRRIPGQKGYEYFPTEACESLLPVLFALGEWGIIWAKNTILDQDFDVEFLMLYLERSIDRKKIKGQETIIKFRFSDLEEQRDWWLVVSPEKSEVCIKDPGKDINVYFNCTVQTLSDIWMGDRTYRDAIKNGDLIMDGDPSLTRTVTSWLRPGVFANSPRDVVHGESPSLGAL</sequence>
<evidence type="ECO:0000256" key="3">
    <source>
        <dbReference type="ARBA" id="ARBA00023163"/>
    </source>
</evidence>
<dbReference type="PANTHER" id="PTHR33204">
    <property type="entry name" value="TRANSCRIPTIONAL REGULATOR, MARR FAMILY"/>
    <property type="match status" value="1"/>
</dbReference>
<keyword evidence="2" id="KW-0238">DNA-binding</keyword>
<dbReference type="SUPFAM" id="SSF46785">
    <property type="entry name" value="Winged helix' DNA-binding domain"/>
    <property type="match status" value="1"/>
</dbReference>
<evidence type="ECO:0000256" key="2">
    <source>
        <dbReference type="ARBA" id="ARBA00023125"/>
    </source>
</evidence>
<dbReference type="OrthoDB" id="9782219at2"/>
<dbReference type="Gene3D" id="3.30.1050.10">
    <property type="entry name" value="SCP2 sterol-binding domain"/>
    <property type="match status" value="1"/>
</dbReference>
<dbReference type="RefSeq" id="WP_092066085.1">
    <property type="nucleotide sequence ID" value="NZ_FOJU01000005.1"/>
</dbReference>
<keyword evidence="1" id="KW-0805">Transcription regulation</keyword>
<dbReference type="SUPFAM" id="SSF55718">
    <property type="entry name" value="SCP-like"/>
    <property type="match status" value="1"/>
</dbReference>
<dbReference type="Proteomes" id="UP000198796">
    <property type="component" value="Unassembled WGS sequence"/>
</dbReference>
<evidence type="ECO:0000313" key="5">
    <source>
        <dbReference type="EMBL" id="SFB10272.1"/>
    </source>
</evidence>
<dbReference type="InterPro" id="IPR002577">
    <property type="entry name" value="HTH_HxlR"/>
</dbReference>
<dbReference type="CDD" id="cd00090">
    <property type="entry name" value="HTH_ARSR"/>
    <property type="match status" value="1"/>
</dbReference>
<protein>
    <submittedName>
        <fullName evidence="5">Transcriptional regulator, HxlR family</fullName>
    </submittedName>
</protein>
<dbReference type="PROSITE" id="PS51118">
    <property type="entry name" value="HTH_HXLR"/>
    <property type="match status" value="1"/>
</dbReference>
<dbReference type="GO" id="GO:0006355">
    <property type="term" value="P:regulation of DNA-templated transcription"/>
    <property type="evidence" value="ECO:0007669"/>
    <property type="project" value="UniProtKB-ARBA"/>
</dbReference>
<dbReference type="Pfam" id="PF14864">
    <property type="entry name" value="Alkyl_sulf_C"/>
    <property type="match status" value="1"/>
</dbReference>
<name>A0A1I0YAQ3_9RHOB</name>
<keyword evidence="3" id="KW-0804">Transcription</keyword>
<dbReference type="InterPro" id="IPR036390">
    <property type="entry name" value="WH_DNA-bd_sf"/>
</dbReference>
<dbReference type="InterPro" id="IPR029229">
    <property type="entry name" value="Alkyl_sulf_C"/>
</dbReference>
<evidence type="ECO:0000259" key="4">
    <source>
        <dbReference type="PROSITE" id="PS51118"/>
    </source>
</evidence>
<reference evidence="5 6" key="1">
    <citation type="submission" date="2016-10" db="EMBL/GenBank/DDBJ databases">
        <authorList>
            <person name="de Groot N.N."/>
        </authorList>
    </citation>
    <scope>NUCLEOTIDE SEQUENCE [LARGE SCALE GENOMIC DNA]</scope>
    <source>
        <strain evidence="5 6">DSM 29316</strain>
    </source>
</reference>
<feature type="domain" description="HTH hxlR-type" evidence="4">
    <location>
        <begin position="7"/>
        <end position="104"/>
    </location>
</feature>
<dbReference type="InterPro" id="IPR036388">
    <property type="entry name" value="WH-like_DNA-bd_sf"/>
</dbReference>
<accession>A0A1I0YAQ3</accession>
<dbReference type="Pfam" id="PF01638">
    <property type="entry name" value="HxlR"/>
    <property type="match status" value="1"/>
</dbReference>
<proteinExistence type="predicted"/>
<gene>
    <name evidence="5" type="ORF">SAMN05421688_2856</name>
</gene>
<evidence type="ECO:0000256" key="1">
    <source>
        <dbReference type="ARBA" id="ARBA00023015"/>
    </source>
</evidence>
<dbReference type="STRING" id="871651.SAMN05421688_2856"/>
<dbReference type="GO" id="GO:0003677">
    <property type="term" value="F:DNA binding"/>
    <property type="evidence" value="ECO:0007669"/>
    <property type="project" value="UniProtKB-KW"/>
</dbReference>
<organism evidence="5 6">
    <name type="scientific">Poseidonocella pacifica</name>
    <dbReference type="NCBI Taxonomy" id="871651"/>
    <lineage>
        <taxon>Bacteria</taxon>
        <taxon>Pseudomonadati</taxon>
        <taxon>Pseudomonadota</taxon>
        <taxon>Alphaproteobacteria</taxon>
        <taxon>Rhodobacterales</taxon>
        <taxon>Roseobacteraceae</taxon>
        <taxon>Poseidonocella</taxon>
    </lineage>
</organism>
<dbReference type="EMBL" id="FOJU01000005">
    <property type="protein sequence ID" value="SFB10272.1"/>
    <property type="molecule type" value="Genomic_DNA"/>
</dbReference>
<dbReference type="InterPro" id="IPR036527">
    <property type="entry name" value="SCP2_sterol-bd_dom_sf"/>
</dbReference>
<dbReference type="Gene3D" id="1.10.10.10">
    <property type="entry name" value="Winged helix-like DNA-binding domain superfamily/Winged helix DNA-binding domain"/>
    <property type="match status" value="1"/>
</dbReference>
<dbReference type="AlphaFoldDB" id="A0A1I0YAQ3"/>
<evidence type="ECO:0000313" key="6">
    <source>
        <dbReference type="Proteomes" id="UP000198796"/>
    </source>
</evidence>
<dbReference type="InterPro" id="IPR011991">
    <property type="entry name" value="ArsR-like_HTH"/>
</dbReference>